<dbReference type="Gene3D" id="1.50.10.100">
    <property type="entry name" value="Chondroitin AC/alginate lyase"/>
    <property type="match status" value="1"/>
</dbReference>
<dbReference type="Proteomes" id="UP000029495">
    <property type="component" value="Chromosome"/>
</dbReference>
<evidence type="ECO:0000256" key="3">
    <source>
        <dbReference type="SAM" id="SignalP"/>
    </source>
</evidence>
<dbReference type="InterPro" id="IPR008929">
    <property type="entry name" value="Chondroitin_lyas"/>
</dbReference>
<evidence type="ECO:0000313" key="6">
    <source>
        <dbReference type="Proteomes" id="UP000029495"/>
    </source>
</evidence>
<dbReference type="InterPro" id="IPR008397">
    <property type="entry name" value="Alginate_lyase_dom"/>
</dbReference>
<proteinExistence type="predicted"/>
<dbReference type="RefSeq" id="WP_038648946.1">
    <property type="nucleotide sequence ID" value="NZ_CP009454.1"/>
</dbReference>
<evidence type="ECO:0000313" key="5">
    <source>
        <dbReference type="EMBL" id="AIR87353.1"/>
    </source>
</evidence>
<accession>A0ABM5RN00</accession>
<dbReference type="EMBL" id="CP009454">
    <property type="protein sequence ID" value="AIR87353.1"/>
    <property type="molecule type" value="Genomic_DNA"/>
</dbReference>
<keyword evidence="1 3" id="KW-0732">Signal</keyword>
<evidence type="ECO:0000256" key="1">
    <source>
        <dbReference type="ARBA" id="ARBA00022729"/>
    </source>
</evidence>
<dbReference type="GO" id="GO:0016829">
    <property type="term" value="F:lyase activity"/>
    <property type="evidence" value="ECO:0007669"/>
    <property type="project" value="UniProtKB-KW"/>
</dbReference>
<evidence type="ECO:0000256" key="2">
    <source>
        <dbReference type="ARBA" id="ARBA00023239"/>
    </source>
</evidence>
<feature type="chain" id="PRO_5045232662" evidence="3">
    <location>
        <begin position="24"/>
        <end position="422"/>
    </location>
</feature>
<protein>
    <submittedName>
        <fullName evidence="5">Alginate lyase</fullName>
    </submittedName>
</protein>
<name>A0ABM5RN00_9GAMM</name>
<feature type="domain" description="Alginate lyase" evidence="4">
    <location>
        <begin position="73"/>
        <end position="353"/>
    </location>
</feature>
<keyword evidence="6" id="KW-1185">Reference proteome</keyword>
<dbReference type="SUPFAM" id="SSF48230">
    <property type="entry name" value="Chondroitin AC/alginate lyase"/>
    <property type="match status" value="1"/>
</dbReference>
<feature type="signal peptide" evidence="3">
    <location>
        <begin position="1"/>
        <end position="23"/>
    </location>
</feature>
<gene>
    <name evidence="5" type="ORF">LH22_18525</name>
</gene>
<keyword evidence="2 5" id="KW-0456">Lyase</keyword>
<organism evidence="5 6">
    <name type="scientific">Pantoea rwandensis</name>
    <dbReference type="NCBI Taxonomy" id="1076550"/>
    <lineage>
        <taxon>Bacteria</taxon>
        <taxon>Pseudomonadati</taxon>
        <taxon>Pseudomonadota</taxon>
        <taxon>Gammaproteobacteria</taxon>
        <taxon>Enterobacterales</taxon>
        <taxon>Erwiniaceae</taxon>
        <taxon>Pantoea</taxon>
    </lineage>
</organism>
<dbReference type="Pfam" id="PF05426">
    <property type="entry name" value="Alginate_lyase"/>
    <property type="match status" value="1"/>
</dbReference>
<evidence type="ECO:0000259" key="4">
    <source>
        <dbReference type="Pfam" id="PF05426"/>
    </source>
</evidence>
<reference evidence="5 6" key="1">
    <citation type="submission" date="2014-09" db="EMBL/GenBank/DDBJ databases">
        <authorList>
            <person name="Chan K.-G."/>
        </authorList>
    </citation>
    <scope>NUCLEOTIDE SEQUENCE [LARGE SCALE GENOMIC DNA]</scope>
    <source>
        <strain evidence="5 6">ND04</strain>
    </source>
</reference>
<sequence length="422" mass="47598">MSRLNVRLVWLLAGLLVTATCHAKAVSLAFLSGEEMQQTRTALQNHQAAPQTEQAWQQLKQAADRALKQPNPSVTQKGMLPPSGSRHDYLSLSAYWWPNPDKPNGLPWERRDGAVNPASKNDQSDGVRLARFTADVQALALAWYFSGETRYAAKAQSMIRSWFIDPATRMNPNLNYAQGVPGKAEGRHTGVLDGRYFATRIVDALQLLQDSPGWRQQDQAALQAWFSDYLDWLLHSQLAQGERDAPNNHGSWYAAQVAGIAWYLYQPQVIQQMVVLAQDKIAGQIRADGTQPLELARTRSFHYSYFNLQALTSLAQLSQRSGTGDLWHYHQQGGSLLSALDYMAPFSDSSKTWPWKNRDRVSLRLIPLLTLTDNSLNSDRYQRWIHRAIETQSTANTSPAARGAEREALRDVWLLSRPPTYR</sequence>